<comment type="caution">
    <text evidence="1">The sequence shown here is derived from an EMBL/GenBank/DDBJ whole genome shotgun (WGS) entry which is preliminary data.</text>
</comment>
<keyword evidence="2" id="KW-1185">Reference proteome</keyword>
<dbReference type="InterPro" id="IPR036249">
    <property type="entry name" value="Thioredoxin-like_sf"/>
</dbReference>
<proteinExistence type="predicted"/>
<evidence type="ECO:0000313" key="1">
    <source>
        <dbReference type="EMBL" id="GAX90784.1"/>
    </source>
</evidence>
<evidence type="ECO:0000313" key="2">
    <source>
        <dbReference type="Proteomes" id="UP000217785"/>
    </source>
</evidence>
<protein>
    <submittedName>
        <fullName evidence="1">Thiol-disulfide oxidoreductase</fullName>
    </submittedName>
</protein>
<dbReference type="RefSeq" id="WP_269432702.1">
    <property type="nucleotide sequence ID" value="NZ_BDUF01000064.1"/>
</dbReference>
<dbReference type="Proteomes" id="UP000217785">
    <property type="component" value="Unassembled WGS sequence"/>
</dbReference>
<dbReference type="AlphaFoldDB" id="A0A292YQU9"/>
<dbReference type="SUPFAM" id="SSF52833">
    <property type="entry name" value="Thioredoxin-like"/>
    <property type="match status" value="1"/>
</dbReference>
<reference evidence="2" key="1">
    <citation type="submission" date="2017-07" db="EMBL/GenBank/DDBJ databases">
        <title>Draft genome sequence of Effusibacillus lacus strain skLN1.</title>
        <authorList>
            <person name="Watanabe M."/>
            <person name="Kojima H."/>
            <person name="Fukui M."/>
        </authorList>
    </citation>
    <scope>NUCLEOTIDE SEQUENCE [LARGE SCALE GENOMIC DNA]</scope>
    <source>
        <strain evidence="2">skLN1</strain>
    </source>
</reference>
<sequence length="44" mass="4816">MPMRLGTPLPSWEGATMWLNAEGFNPASLKNGPVLVHFWAVSCT</sequence>
<gene>
    <name evidence="1" type="ORF">EFBL_2426</name>
</gene>
<organism evidence="1 2">
    <name type="scientific">Effusibacillus lacus</name>
    <dbReference type="NCBI Taxonomy" id="1348429"/>
    <lineage>
        <taxon>Bacteria</taxon>
        <taxon>Bacillati</taxon>
        <taxon>Bacillota</taxon>
        <taxon>Bacilli</taxon>
        <taxon>Bacillales</taxon>
        <taxon>Alicyclobacillaceae</taxon>
        <taxon>Effusibacillus</taxon>
    </lineage>
</organism>
<accession>A0A292YQU9</accession>
<name>A0A292YQU9_9BACL</name>
<dbReference type="EMBL" id="BDUF01000064">
    <property type="protein sequence ID" value="GAX90784.1"/>
    <property type="molecule type" value="Genomic_DNA"/>
</dbReference>